<dbReference type="Gene3D" id="1.10.630.10">
    <property type="entry name" value="Cytochrome P450"/>
    <property type="match status" value="1"/>
</dbReference>
<evidence type="ECO:0000256" key="3">
    <source>
        <dbReference type="ARBA" id="ARBA00023002"/>
    </source>
</evidence>
<reference evidence="7 8" key="2">
    <citation type="journal article" date="2012" name="PLoS Pathog.">
        <title>Diverse lifestyles and strategies of plant pathogenesis encoded in the genomes of eighteen Dothideomycetes fungi.</title>
        <authorList>
            <person name="Ohm R.A."/>
            <person name="Feau N."/>
            <person name="Henrissat B."/>
            <person name="Schoch C.L."/>
            <person name="Horwitz B.A."/>
            <person name="Barry K.W."/>
            <person name="Condon B.J."/>
            <person name="Copeland A.C."/>
            <person name="Dhillon B."/>
            <person name="Glaser F."/>
            <person name="Hesse C.N."/>
            <person name="Kosti I."/>
            <person name="LaButti K."/>
            <person name="Lindquist E.A."/>
            <person name="Lucas S."/>
            <person name="Salamov A.A."/>
            <person name="Bradshaw R.E."/>
            <person name="Ciuffetti L."/>
            <person name="Hamelin R.C."/>
            <person name="Kema G.H.J."/>
            <person name="Lawrence C."/>
            <person name="Scott J.A."/>
            <person name="Spatafora J.W."/>
            <person name="Turgeon B.G."/>
            <person name="de Wit P.J.G.M."/>
            <person name="Zhong S."/>
            <person name="Goodwin S.B."/>
            <person name="Grigoriev I.V."/>
        </authorList>
    </citation>
    <scope>NUCLEOTIDE SEQUENCE [LARGE SCALE GENOMIC DNA]</scope>
    <source>
        <strain evidence="8">NZE10 / CBS 128990</strain>
    </source>
</reference>
<dbReference type="Proteomes" id="UP000016933">
    <property type="component" value="Unassembled WGS sequence"/>
</dbReference>
<gene>
    <name evidence="7" type="ORF">DOTSEDRAFT_84336</name>
</gene>
<evidence type="ECO:0000256" key="1">
    <source>
        <dbReference type="ARBA" id="ARBA00010617"/>
    </source>
</evidence>
<evidence type="ECO:0008006" key="9">
    <source>
        <dbReference type="Google" id="ProtNLM"/>
    </source>
</evidence>
<dbReference type="GO" id="GO:0016705">
    <property type="term" value="F:oxidoreductase activity, acting on paired donors, with incorporation or reduction of molecular oxygen"/>
    <property type="evidence" value="ECO:0007669"/>
    <property type="project" value="InterPro"/>
</dbReference>
<keyword evidence="6" id="KW-0349">Heme</keyword>
<keyword evidence="8" id="KW-1185">Reference proteome</keyword>
<evidence type="ECO:0000313" key="8">
    <source>
        <dbReference type="Proteomes" id="UP000016933"/>
    </source>
</evidence>
<keyword evidence="4 6" id="KW-0408">Iron</keyword>
<dbReference type="InterPro" id="IPR050364">
    <property type="entry name" value="Cytochrome_P450_fung"/>
</dbReference>
<dbReference type="AlphaFoldDB" id="N1Q0J5"/>
<keyword evidence="2 6" id="KW-0479">Metal-binding</keyword>
<dbReference type="OMA" id="QIRLGNC"/>
<dbReference type="STRING" id="675120.N1Q0J5"/>
<evidence type="ECO:0000313" key="7">
    <source>
        <dbReference type="EMBL" id="EME48793.1"/>
    </source>
</evidence>
<protein>
    <recommendedName>
        <fullName evidence="9">Cytochrome P450</fullName>
    </recommendedName>
</protein>
<sequence>MNTLILALLTPVVVGIVYTILFVGRREKNLPPGPPTVPILGNLLQIPLKGAHFQFTKWAQQYGGIYTLKLGTGTAVVITDRRLVKELVDKKSAKYSERPKSYVAHLISGGDHILLMDYGAQWRDTRKLVHGSFMEKMVDGNHMPLQEAEARQMLHDYMTAPEDHMLHPKRFSNSTIMSLIWGVRTPSPQTRHMKRLYALMEIWSKVMETGATPPVDIYPLLHYLPQSLFLNWVDRASYVRKEMNNLYSDFLRDIRRRRSSVGSRNCFMDKVLDSAESEKRMDGLTYSDHELWFMGGTLTEGGSDTTASIITAFVQAMVAYPEVQHKAQAEIDAVVGEDRSPTWQDYKKLPYVAQCVKETMRWRPVTPLAFPHALAEDDWVDGMFLPKGTVIIVNAWGLHNDPKRFSNPEHFDPDHFKDMTTPAPELANGRWEARDHYGYGTGRRFCPGAHLAERNLFLAMSKLLWAFNIGPGRDGKPDTDPVTGYSEGFLVCANDFAASFEVRGARGETIRKEFEGAKTEFEQYQPTGNETA</sequence>
<dbReference type="HOGENOM" id="CLU_001570_2_1_1"/>
<organism evidence="7 8">
    <name type="scientific">Dothistroma septosporum (strain NZE10 / CBS 128990)</name>
    <name type="common">Red band needle blight fungus</name>
    <name type="synonym">Mycosphaerella pini</name>
    <dbReference type="NCBI Taxonomy" id="675120"/>
    <lineage>
        <taxon>Eukaryota</taxon>
        <taxon>Fungi</taxon>
        <taxon>Dikarya</taxon>
        <taxon>Ascomycota</taxon>
        <taxon>Pezizomycotina</taxon>
        <taxon>Dothideomycetes</taxon>
        <taxon>Dothideomycetidae</taxon>
        <taxon>Mycosphaerellales</taxon>
        <taxon>Mycosphaerellaceae</taxon>
        <taxon>Dothistroma</taxon>
    </lineage>
</organism>
<dbReference type="PANTHER" id="PTHR46300:SF2">
    <property type="entry name" value="CYTOCHROME P450 MONOOXYGENASE ALNH-RELATED"/>
    <property type="match status" value="1"/>
</dbReference>
<dbReference type="GO" id="GO:0005506">
    <property type="term" value="F:iron ion binding"/>
    <property type="evidence" value="ECO:0007669"/>
    <property type="project" value="InterPro"/>
</dbReference>
<dbReference type="InterPro" id="IPR002401">
    <property type="entry name" value="Cyt_P450_E_grp-I"/>
</dbReference>
<dbReference type="PANTHER" id="PTHR46300">
    <property type="entry name" value="P450, PUTATIVE (EUROFUNG)-RELATED-RELATED"/>
    <property type="match status" value="1"/>
</dbReference>
<dbReference type="PRINTS" id="PR00463">
    <property type="entry name" value="EP450I"/>
</dbReference>
<evidence type="ECO:0000256" key="5">
    <source>
        <dbReference type="ARBA" id="ARBA00023033"/>
    </source>
</evidence>
<dbReference type="PRINTS" id="PR00385">
    <property type="entry name" value="P450"/>
</dbReference>
<dbReference type="eggNOG" id="KOG0156">
    <property type="taxonomic scope" value="Eukaryota"/>
</dbReference>
<comment type="cofactor">
    <cofactor evidence="6">
        <name>heme</name>
        <dbReference type="ChEBI" id="CHEBI:30413"/>
    </cofactor>
</comment>
<evidence type="ECO:0000256" key="4">
    <source>
        <dbReference type="ARBA" id="ARBA00023004"/>
    </source>
</evidence>
<dbReference type="SUPFAM" id="SSF48264">
    <property type="entry name" value="Cytochrome P450"/>
    <property type="match status" value="1"/>
</dbReference>
<dbReference type="CDD" id="cd11065">
    <property type="entry name" value="CYP64-like"/>
    <property type="match status" value="1"/>
</dbReference>
<proteinExistence type="inferred from homology"/>
<keyword evidence="5" id="KW-0503">Monooxygenase</keyword>
<dbReference type="EMBL" id="KB446535">
    <property type="protein sequence ID" value="EME48793.1"/>
    <property type="molecule type" value="Genomic_DNA"/>
</dbReference>
<dbReference type="GO" id="GO:0004497">
    <property type="term" value="F:monooxygenase activity"/>
    <property type="evidence" value="ECO:0007669"/>
    <property type="project" value="UniProtKB-KW"/>
</dbReference>
<dbReference type="Pfam" id="PF00067">
    <property type="entry name" value="p450"/>
    <property type="match status" value="1"/>
</dbReference>
<reference evidence="8" key="1">
    <citation type="journal article" date="2012" name="PLoS Genet.">
        <title>The genomes of the fungal plant pathogens Cladosporium fulvum and Dothistroma septosporum reveal adaptation to different hosts and lifestyles but also signatures of common ancestry.</title>
        <authorList>
            <person name="de Wit P.J.G.M."/>
            <person name="van der Burgt A."/>
            <person name="Oekmen B."/>
            <person name="Stergiopoulos I."/>
            <person name="Abd-Elsalam K.A."/>
            <person name="Aerts A.L."/>
            <person name="Bahkali A.H."/>
            <person name="Beenen H.G."/>
            <person name="Chettri P."/>
            <person name="Cox M.P."/>
            <person name="Datema E."/>
            <person name="de Vries R.P."/>
            <person name="Dhillon B."/>
            <person name="Ganley A.R."/>
            <person name="Griffiths S.A."/>
            <person name="Guo Y."/>
            <person name="Hamelin R.C."/>
            <person name="Henrissat B."/>
            <person name="Kabir M.S."/>
            <person name="Jashni M.K."/>
            <person name="Kema G."/>
            <person name="Klaubauf S."/>
            <person name="Lapidus A."/>
            <person name="Levasseur A."/>
            <person name="Lindquist E."/>
            <person name="Mehrabi R."/>
            <person name="Ohm R.A."/>
            <person name="Owen T.J."/>
            <person name="Salamov A."/>
            <person name="Schwelm A."/>
            <person name="Schijlen E."/>
            <person name="Sun H."/>
            <person name="van den Burg H.A."/>
            <person name="van Ham R.C.H.J."/>
            <person name="Zhang S."/>
            <person name="Goodwin S.B."/>
            <person name="Grigoriev I.V."/>
            <person name="Collemare J."/>
            <person name="Bradshaw R.E."/>
        </authorList>
    </citation>
    <scope>NUCLEOTIDE SEQUENCE [LARGE SCALE GENOMIC DNA]</scope>
    <source>
        <strain evidence="8">NZE10 / CBS 128990</strain>
    </source>
</reference>
<feature type="binding site" description="axial binding residue" evidence="6">
    <location>
        <position position="446"/>
    </location>
    <ligand>
        <name>heme</name>
        <dbReference type="ChEBI" id="CHEBI:30413"/>
    </ligand>
    <ligandPart>
        <name>Fe</name>
        <dbReference type="ChEBI" id="CHEBI:18248"/>
    </ligandPart>
</feature>
<dbReference type="InterPro" id="IPR001128">
    <property type="entry name" value="Cyt_P450"/>
</dbReference>
<accession>N1Q0J5</accession>
<dbReference type="InterPro" id="IPR036396">
    <property type="entry name" value="Cyt_P450_sf"/>
</dbReference>
<comment type="similarity">
    <text evidence="1">Belongs to the cytochrome P450 family.</text>
</comment>
<dbReference type="GO" id="GO:0020037">
    <property type="term" value="F:heme binding"/>
    <property type="evidence" value="ECO:0007669"/>
    <property type="project" value="InterPro"/>
</dbReference>
<evidence type="ECO:0000256" key="6">
    <source>
        <dbReference type="PIRSR" id="PIRSR602401-1"/>
    </source>
</evidence>
<name>N1Q0J5_DOTSN</name>
<keyword evidence="3" id="KW-0560">Oxidoreductase</keyword>
<evidence type="ECO:0000256" key="2">
    <source>
        <dbReference type="ARBA" id="ARBA00022723"/>
    </source>
</evidence>